<evidence type="ECO:0000313" key="2">
    <source>
        <dbReference type="Proteomes" id="UP000805193"/>
    </source>
</evidence>
<protein>
    <submittedName>
        <fullName evidence="1">Uncharacterized protein</fullName>
    </submittedName>
</protein>
<accession>A0AC60NVC9</accession>
<reference evidence="1 2" key="1">
    <citation type="journal article" date="2020" name="Cell">
        <title>Large-Scale Comparative Analyses of Tick Genomes Elucidate Their Genetic Diversity and Vector Capacities.</title>
        <authorList>
            <consortium name="Tick Genome and Microbiome Consortium (TIGMIC)"/>
            <person name="Jia N."/>
            <person name="Wang J."/>
            <person name="Shi W."/>
            <person name="Du L."/>
            <person name="Sun Y."/>
            <person name="Zhan W."/>
            <person name="Jiang J.F."/>
            <person name="Wang Q."/>
            <person name="Zhang B."/>
            <person name="Ji P."/>
            <person name="Bell-Sakyi L."/>
            <person name="Cui X.M."/>
            <person name="Yuan T.T."/>
            <person name="Jiang B.G."/>
            <person name="Yang W.F."/>
            <person name="Lam T.T."/>
            <person name="Chang Q.C."/>
            <person name="Ding S.J."/>
            <person name="Wang X.J."/>
            <person name="Zhu J.G."/>
            <person name="Ruan X.D."/>
            <person name="Zhao L."/>
            <person name="Wei J.T."/>
            <person name="Ye R.Z."/>
            <person name="Que T.C."/>
            <person name="Du C.H."/>
            <person name="Zhou Y.H."/>
            <person name="Cheng J.X."/>
            <person name="Dai P.F."/>
            <person name="Guo W.B."/>
            <person name="Han X.H."/>
            <person name="Huang E.J."/>
            <person name="Li L.F."/>
            <person name="Wei W."/>
            <person name="Gao Y.C."/>
            <person name="Liu J.Z."/>
            <person name="Shao H.Z."/>
            <person name="Wang X."/>
            <person name="Wang C.C."/>
            <person name="Yang T.C."/>
            <person name="Huo Q.B."/>
            <person name="Li W."/>
            <person name="Chen H.Y."/>
            <person name="Chen S.E."/>
            <person name="Zhou L.G."/>
            <person name="Ni X.B."/>
            <person name="Tian J.H."/>
            <person name="Sheng Y."/>
            <person name="Liu T."/>
            <person name="Pan Y.S."/>
            <person name="Xia L.Y."/>
            <person name="Li J."/>
            <person name="Zhao F."/>
            <person name="Cao W.C."/>
        </authorList>
    </citation>
    <scope>NUCLEOTIDE SEQUENCE [LARGE SCALE GENOMIC DNA]</scope>
    <source>
        <strain evidence="1">Iper-2018</strain>
    </source>
</reference>
<gene>
    <name evidence="1" type="ORF">HPB47_011756</name>
</gene>
<evidence type="ECO:0000313" key="1">
    <source>
        <dbReference type="EMBL" id="KAG0411115.1"/>
    </source>
</evidence>
<keyword evidence="2" id="KW-1185">Reference proteome</keyword>
<sequence>MKTRGPCRSWGPLLVAAALALAWCCQPCQAHGRLMEPPSRSSMWRMGFKTQKNYNDNELFCGGYAVQWQRNSGKCGVCGDPWSQPNPRDNEAGGKYAKGIIVRRYKRGQVMNAMVQLTANHRGYFEFRLCPVNDSSVAATDECMAKHPLKMADDPTGSTRFMVDNGRAMNFNISLQLPKDMTCSQCVFQWTYTAGNNWGRCEDGSSKVGCGPQETFRGCADISISDEPVFYSNGDGGDVPPSQIPPQTTRRTATNVPWWKTTYATAPRRHYTSAPRFTSPRTTPRPHHEVESRHPAPSPPSRGGHPNSHPGGSHPDDREVEGGHGHRHPGATTEGYDPEDTPTRGYYPGVFKPVRPVGPGFGGKIPSYGPSFGGKVPAYGPAFTLPPRTMMPRRYTPKGRVTYRFNPTTVVSFKTTKKVQKAPPATKPSVTKTGGGCKSVGTWRRLPGMDKWCWENCTRGYCPPTHCACY</sequence>
<dbReference type="Proteomes" id="UP000805193">
    <property type="component" value="Unassembled WGS sequence"/>
</dbReference>
<comment type="caution">
    <text evidence="1">The sequence shown here is derived from an EMBL/GenBank/DDBJ whole genome shotgun (WGS) entry which is preliminary data.</text>
</comment>
<dbReference type="EMBL" id="JABSTQ010011460">
    <property type="protein sequence ID" value="KAG0411115.1"/>
    <property type="molecule type" value="Genomic_DNA"/>
</dbReference>
<name>A0AC60NVC9_IXOPE</name>
<proteinExistence type="predicted"/>
<organism evidence="1 2">
    <name type="scientific">Ixodes persulcatus</name>
    <name type="common">Taiga tick</name>
    <dbReference type="NCBI Taxonomy" id="34615"/>
    <lineage>
        <taxon>Eukaryota</taxon>
        <taxon>Metazoa</taxon>
        <taxon>Ecdysozoa</taxon>
        <taxon>Arthropoda</taxon>
        <taxon>Chelicerata</taxon>
        <taxon>Arachnida</taxon>
        <taxon>Acari</taxon>
        <taxon>Parasitiformes</taxon>
        <taxon>Ixodida</taxon>
        <taxon>Ixodoidea</taxon>
        <taxon>Ixodidae</taxon>
        <taxon>Ixodinae</taxon>
        <taxon>Ixodes</taxon>
    </lineage>
</organism>